<keyword evidence="2" id="KW-1133">Transmembrane helix</keyword>
<name>A0AAW0DML6_9AGAR</name>
<feature type="compositionally biased region" description="Basic and acidic residues" evidence="1">
    <location>
        <begin position="580"/>
        <end position="589"/>
    </location>
</feature>
<evidence type="ECO:0000313" key="4">
    <source>
        <dbReference type="Proteomes" id="UP001383192"/>
    </source>
</evidence>
<feature type="region of interest" description="Disordered" evidence="1">
    <location>
        <begin position="417"/>
        <end position="461"/>
    </location>
</feature>
<feature type="region of interest" description="Disordered" evidence="1">
    <location>
        <begin position="238"/>
        <end position="315"/>
    </location>
</feature>
<feature type="transmembrane region" description="Helical" evidence="2">
    <location>
        <begin position="140"/>
        <end position="160"/>
    </location>
</feature>
<evidence type="ECO:0000256" key="2">
    <source>
        <dbReference type="SAM" id="Phobius"/>
    </source>
</evidence>
<feature type="transmembrane region" description="Helical" evidence="2">
    <location>
        <begin position="115"/>
        <end position="134"/>
    </location>
</feature>
<sequence length="604" mass="65912">MSLFGDNFHSPLFLMQPPASVVFVSFFFIPIFTVILCFIYRKPPHPVVAFVSLIAILAGLPVNVLHPYTDTLLWTSQACLSIYLSHSNWVYTTCFSGFAVAGTILVVVSSALSSLFFVLVSTGCIPLIAYSSLVSNARRYSIALLISQVLVILAGALSITDLPSTPFTLTSNILLSIAICGLVFSFTLHTHPPPTPQLQVQIAFTSPSTTRLTFPGVVPDVSESRTFTVNHHPKTNINILPRSSAPITNASPRTVTKTPYLSPRTLTGGTGTAKELGTPVPKSYSVHVHGAGTAAHTSTPDPDPSSQPPITPFSFSPISPFSPLSPFEPITPYYTAPSTPTPKRRHSIDSPDTPELEMCRWPRRKLYKEAEKELELDFFAPGLDRTALDLERIESNNTLVSSTNSFTKSEVLTRISTNTSTSSTVTITPPKPKPKSKPPPSSFTYPHLHTTPAPVRLRPFPLHRNRKPLSSFFSRANPNGRWSALDSTSELDLAGSEEGEGVERQEESEEAESGWRDDPDPFALVPRPVTVVGSSPSMGVGSGLGEGAGTRMSAWGRLVLPTPQPTPERTGRRTRKRPRTAPERDQVREEALLAQRWLRELGEV</sequence>
<feature type="transmembrane region" description="Helical" evidence="2">
    <location>
        <begin position="20"/>
        <end position="40"/>
    </location>
</feature>
<feature type="region of interest" description="Disordered" evidence="1">
    <location>
        <begin position="489"/>
        <end position="522"/>
    </location>
</feature>
<feature type="compositionally biased region" description="Pro residues" evidence="1">
    <location>
        <begin position="301"/>
        <end position="311"/>
    </location>
</feature>
<organism evidence="3 4">
    <name type="scientific">Paramarasmius palmivorus</name>
    <dbReference type="NCBI Taxonomy" id="297713"/>
    <lineage>
        <taxon>Eukaryota</taxon>
        <taxon>Fungi</taxon>
        <taxon>Dikarya</taxon>
        <taxon>Basidiomycota</taxon>
        <taxon>Agaricomycotina</taxon>
        <taxon>Agaricomycetes</taxon>
        <taxon>Agaricomycetidae</taxon>
        <taxon>Agaricales</taxon>
        <taxon>Marasmiineae</taxon>
        <taxon>Marasmiaceae</taxon>
        <taxon>Paramarasmius</taxon>
    </lineage>
</organism>
<evidence type="ECO:0000256" key="1">
    <source>
        <dbReference type="SAM" id="MobiDB-lite"/>
    </source>
</evidence>
<feature type="region of interest" description="Disordered" evidence="1">
    <location>
        <begin position="330"/>
        <end position="355"/>
    </location>
</feature>
<gene>
    <name evidence="3" type="ORF">VNI00_003849</name>
</gene>
<feature type="transmembrane region" description="Helical" evidence="2">
    <location>
        <begin position="47"/>
        <end position="69"/>
    </location>
</feature>
<feature type="region of interest" description="Disordered" evidence="1">
    <location>
        <begin position="534"/>
        <end position="589"/>
    </location>
</feature>
<keyword evidence="4" id="KW-1185">Reference proteome</keyword>
<reference evidence="3 4" key="1">
    <citation type="submission" date="2024-01" db="EMBL/GenBank/DDBJ databases">
        <title>A draft genome for a cacao thread blight-causing isolate of Paramarasmius palmivorus.</title>
        <authorList>
            <person name="Baruah I.K."/>
            <person name="Bukari Y."/>
            <person name="Amoako-Attah I."/>
            <person name="Meinhardt L.W."/>
            <person name="Bailey B.A."/>
            <person name="Cohen S.P."/>
        </authorList>
    </citation>
    <scope>NUCLEOTIDE SEQUENCE [LARGE SCALE GENOMIC DNA]</scope>
    <source>
        <strain evidence="3 4">GH-12</strain>
    </source>
</reference>
<proteinExistence type="predicted"/>
<protein>
    <recommendedName>
        <fullName evidence="5">NADH dehydrogenase subunit 6</fullName>
    </recommendedName>
</protein>
<feature type="compositionally biased region" description="Polar residues" evidence="1">
    <location>
        <begin position="245"/>
        <end position="267"/>
    </location>
</feature>
<comment type="caution">
    <text evidence="3">The sequence shown here is derived from an EMBL/GenBank/DDBJ whole genome shotgun (WGS) entry which is preliminary data.</text>
</comment>
<dbReference type="AlphaFoldDB" id="A0AAW0DML6"/>
<dbReference type="Proteomes" id="UP001383192">
    <property type="component" value="Unassembled WGS sequence"/>
</dbReference>
<feature type="compositionally biased region" description="Acidic residues" evidence="1">
    <location>
        <begin position="495"/>
        <end position="512"/>
    </location>
</feature>
<accession>A0AAW0DML6</accession>
<evidence type="ECO:0008006" key="5">
    <source>
        <dbReference type="Google" id="ProtNLM"/>
    </source>
</evidence>
<feature type="transmembrane region" description="Helical" evidence="2">
    <location>
        <begin position="167"/>
        <end position="188"/>
    </location>
</feature>
<feature type="compositionally biased region" description="Low complexity" evidence="1">
    <location>
        <begin position="417"/>
        <end position="428"/>
    </location>
</feature>
<keyword evidence="2" id="KW-0812">Transmembrane</keyword>
<evidence type="ECO:0000313" key="3">
    <source>
        <dbReference type="EMBL" id="KAK7053226.1"/>
    </source>
</evidence>
<feature type="transmembrane region" description="Helical" evidence="2">
    <location>
        <begin position="89"/>
        <end position="108"/>
    </location>
</feature>
<dbReference type="EMBL" id="JAYKXP010000010">
    <property type="protein sequence ID" value="KAK7053226.1"/>
    <property type="molecule type" value="Genomic_DNA"/>
</dbReference>
<keyword evidence="2" id="KW-0472">Membrane</keyword>